<dbReference type="RefSeq" id="WP_110521119.1">
    <property type="nucleotide sequence ID" value="NZ_PDOF01000003.1"/>
</dbReference>
<gene>
    <name evidence="9" type="ORF">CR205_15780</name>
</gene>
<evidence type="ECO:0000313" key="10">
    <source>
        <dbReference type="Proteomes" id="UP000248066"/>
    </source>
</evidence>
<evidence type="ECO:0000256" key="3">
    <source>
        <dbReference type="ARBA" id="ARBA00022795"/>
    </source>
</evidence>
<dbReference type="InterPro" id="IPR008622">
    <property type="entry name" value="FliT"/>
</dbReference>
<comment type="similarity">
    <text evidence="6">Belongs to the bacillales FliT family.</text>
</comment>
<comment type="subcellular location">
    <subcellularLocation>
        <location evidence="1">Cytoplasm</location>
        <location evidence="1">Cytosol</location>
    </subcellularLocation>
</comment>
<evidence type="ECO:0000313" key="9">
    <source>
        <dbReference type="EMBL" id="PYZ95842.1"/>
    </source>
</evidence>
<evidence type="ECO:0000256" key="4">
    <source>
        <dbReference type="ARBA" id="ARBA00023186"/>
    </source>
</evidence>
<evidence type="ECO:0000256" key="5">
    <source>
        <dbReference type="ARBA" id="ARBA00093765"/>
    </source>
</evidence>
<accession>A0A2W0HG28</accession>
<dbReference type="Proteomes" id="UP000248066">
    <property type="component" value="Unassembled WGS sequence"/>
</dbReference>
<dbReference type="AlphaFoldDB" id="A0A2W0HG28"/>
<sequence>MSKAYELLRITERLYDHAVKNPAPGDRDDHINQIETLLKEREMVLSTMSGTVPEADGPFLKKAAELNTAVDARLKEEMSAIKMDINRLKKKRETGRRYENSYSAPSVDGAFIDRRN</sequence>
<dbReference type="OrthoDB" id="2353131at2"/>
<name>A0A2W0HG28_9BACI</name>
<evidence type="ECO:0000256" key="7">
    <source>
        <dbReference type="ARBA" id="ARBA00093797"/>
    </source>
</evidence>
<evidence type="ECO:0000256" key="2">
    <source>
        <dbReference type="ARBA" id="ARBA00022490"/>
    </source>
</evidence>
<comment type="function">
    <text evidence="5">May act as an export chaperone for the filament capping protein FliD.</text>
</comment>
<organism evidence="9 10">
    <name type="scientific">Alteribacter lacisalsi</name>
    <dbReference type="NCBI Taxonomy" id="2045244"/>
    <lineage>
        <taxon>Bacteria</taxon>
        <taxon>Bacillati</taxon>
        <taxon>Bacillota</taxon>
        <taxon>Bacilli</taxon>
        <taxon>Bacillales</taxon>
        <taxon>Bacillaceae</taxon>
        <taxon>Alteribacter</taxon>
    </lineage>
</organism>
<dbReference type="Pfam" id="PF05400">
    <property type="entry name" value="FliT"/>
    <property type="match status" value="1"/>
</dbReference>
<protein>
    <recommendedName>
        <fullName evidence="7">Flagellar protein FliT</fullName>
    </recommendedName>
</protein>
<proteinExistence type="inferred from homology"/>
<dbReference type="EMBL" id="PDOF01000003">
    <property type="protein sequence ID" value="PYZ95842.1"/>
    <property type="molecule type" value="Genomic_DNA"/>
</dbReference>
<feature type="region of interest" description="Disordered" evidence="8">
    <location>
        <begin position="92"/>
        <end position="116"/>
    </location>
</feature>
<evidence type="ECO:0000256" key="6">
    <source>
        <dbReference type="ARBA" id="ARBA00093785"/>
    </source>
</evidence>
<reference evidence="9 10" key="1">
    <citation type="submission" date="2017-10" db="EMBL/GenBank/DDBJ databases">
        <title>Bacillus sp. nov., a halophilic bacterium isolated from a Yangshapao Lake.</title>
        <authorList>
            <person name="Wang H."/>
        </authorList>
    </citation>
    <scope>NUCLEOTIDE SEQUENCE [LARGE SCALE GENOMIC DNA]</scope>
    <source>
        <strain evidence="9 10">YSP-3</strain>
    </source>
</reference>
<keyword evidence="4" id="KW-0143">Chaperone</keyword>
<comment type="caution">
    <text evidence="9">The sequence shown here is derived from an EMBL/GenBank/DDBJ whole genome shotgun (WGS) entry which is preliminary data.</text>
</comment>
<evidence type="ECO:0000256" key="8">
    <source>
        <dbReference type="SAM" id="MobiDB-lite"/>
    </source>
</evidence>
<evidence type="ECO:0000256" key="1">
    <source>
        <dbReference type="ARBA" id="ARBA00004514"/>
    </source>
</evidence>
<keyword evidence="3" id="KW-1005">Bacterial flagellum biogenesis</keyword>
<keyword evidence="2" id="KW-0963">Cytoplasm</keyword>
<keyword evidence="10" id="KW-1185">Reference proteome</keyword>